<evidence type="ECO:0000313" key="2">
    <source>
        <dbReference type="EMBL" id="RQD76940.1"/>
    </source>
</evidence>
<proteinExistence type="predicted"/>
<gene>
    <name evidence="2" type="ORF">D5R97_03370</name>
</gene>
<dbReference type="Proteomes" id="UP000285138">
    <property type="component" value="Unassembled WGS sequence"/>
</dbReference>
<keyword evidence="1" id="KW-0812">Transmembrane</keyword>
<comment type="caution">
    <text evidence="2">The sequence shown here is derived from an EMBL/GenBank/DDBJ whole genome shotgun (WGS) entry which is preliminary data.</text>
</comment>
<dbReference type="AlphaFoldDB" id="A0A424YGA0"/>
<feature type="non-terminal residue" evidence="2">
    <location>
        <position position="35"/>
    </location>
</feature>
<keyword evidence="1" id="KW-0472">Membrane</keyword>
<reference evidence="2 3" key="1">
    <citation type="submission" date="2018-08" db="EMBL/GenBank/DDBJ databases">
        <title>The metabolism and importance of syntrophic acetate oxidation coupled to methane or sulfide production in haloalkaline environments.</title>
        <authorList>
            <person name="Timmers P.H.A."/>
            <person name="Vavourakis C.D."/>
            <person name="Sorokin D.Y."/>
            <person name="Sinninghe Damste J.S."/>
            <person name="Muyzer G."/>
            <person name="Stams A.J.M."/>
            <person name="Plugge C.M."/>
        </authorList>
    </citation>
    <scope>NUCLEOTIDE SEQUENCE [LARGE SCALE GENOMIC DNA]</scope>
    <source>
        <strain evidence="2">MSAO_Bac1</strain>
    </source>
</reference>
<accession>A0A424YGA0</accession>
<sequence length="35" mass="4080">MGFFSWFGGLVLIVIILASAIHIVREYERLVIFRL</sequence>
<keyword evidence="1" id="KW-1133">Transmembrane helix</keyword>
<protein>
    <submittedName>
        <fullName evidence="2">Slipin family protein</fullName>
    </submittedName>
</protein>
<evidence type="ECO:0000313" key="3">
    <source>
        <dbReference type="Proteomes" id="UP000285138"/>
    </source>
</evidence>
<dbReference type="EMBL" id="QZAA01000097">
    <property type="protein sequence ID" value="RQD76940.1"/>
    <property type="molecule type" value="Genomic_DNA"/>
</dbReference>
<feature type="transmembrane region" description="Helical" evidence="1">
    <location>
        <begin position="6"/>
        <end position="24"/>
    </location>
</feature>
<evidence type="ECO:0000256" key="1">
    <source>
        <dbReference type="SAM" id="Phobius"/>
    </source>
</evidence>
<name>A0A424YGA0_9FIRM</name>
<organism evidence="2 3">
    <name type="scientific">Candidatus Syntrophonatronum acetioxidans</name>
    <dbReference type="NCBI Taxonomy" id="1795816"/>
    <lineage>
        <taxon>Bacteria</taxon>
        <taxon>Bacillati</taxon>
        <taxon>Bacillota</taxon>
        <taxon>Clostridia</taxon>
        <taxon>Eubacteriales</taxon>
        <taxon>Syntrophomonadaceae</taxon>
        <taxon>Candidatus Syntrophonatronum</taxon>
    </lineage>
</organism>